<name>A0ACC0WSU4_9STRA</name>
<comment type="caution">
    <text evidence="1">The sequence shown here is derived from an EMBL/GenBank/DDBJ whole genome shotgun (WGS) entry which is preliminary data.</text>
</comment>
<proteinExistence type="predicted"/>
<gene>
    <name evidence="1" type="ORF">PsorP6_002516</name>
</gene>
<reference evidence="1 2" key="1">
    <citation type="journal article" date="2022" name="bioRxiv">
        <title>The genome of the oomycete Peronosclerospora sorghi, a cosmopolitan pathogen of maize and sorghum, is inflated with dispersed pseudogenes.</title>
        <authorList>
            <person name="Fletcher K."/>
            <person name="Martin F."/>
            <person name="Isakeit T."/>
            <person name="Cavanaugh K."/>
            <person name="Magill C."/>
            <person name="Michelmore R."/>
        </authorList>
    </citation>
    <scope>NUCLEOTIDE SEQUENCE [LARGE SCALE GENOMIC DNA]</scope>
    <source>
        <strain evidence="1">P6</strain>
    </source>
</reference>
<organism evidence="1 2">
    <name type="scientific">Peronosclerospora sorghi</name>
    <dbReference type="NCBI Taxonomy" id="230839"/>
    <lineage>
        <taxon>Eukaryota</taxon>
        <taxon>Sar</taxon>
        <taxon>Stramenopiles</taxon>
        <taxon>Oomycota</taxon>
        <taxon>Peronosporomycetes</taxon>
        <taxon>Peronosporales</taxon>
        <taxon>Peronosporaceae</taxon>
        <taxon>Peronosclerospora</taxon>
    </lineage>
</organism>
<evidence type="ECO:0000313" key="1">
    <source>
        <dbReference type="EMBL" id="KAI9921677.1"/>
    </source>
</evidence>
<dbReference type="Proteomes" id="UP001163321">
    <property type="component" value="Chromosome 1"/>
</dbReference>
<accession>A0ACC0WSU4</accession>
<evidence type="ECO:0000313" key="2">
    <source>
        <dbReference type="Proteomes" id="UP001163321"/>
    </source>
</evidence>
<keyword evidence="2" id="KW-1185">Reference proteome</keyword>
<dbReference type="EMBL" id="CM047580">
    <property type="protein sequence ID" value="KAI9921677.1"/>
    <property type="molecule type" value="Genomic_DNA"/>
</dbReference>
<sequence>METVPASSDVAVEKQNRVTSSDLATSSTQVQVKEEVAINSLTMNNSKLNAMVFEHRRMDASTTLPLPAGAVGTPKALISIGGNEAKAGSVAAATPAPPAPSEVPISVVNELSNEDLAFHIKSLVSGYDATVSPANLKKRLEVLLKVMMKHKCGWVFNTLSTPSSGGRWTWELSRKKLEVGVYKHTEEFAHDVRLMFQNAMQYNSEDQDVYSLAKDMLADFNGEMRKLVAEIEVDEKAARANECNSRIRRNCYYYISADNKYHCWHQCFDSLSDTIKHNEGRQYNKNELSRKKNDDVHKEPWLEKPQLVKTDSSQTTDDSEASSLPSSSAASSTSLSMTMTTVVKSSSTGFKGTIHSIKASPGKCLLKHRKKDPKKYKVGRNAFSAKDLQRTKLSDFLERRIAKSLQREREDEAKWTQRNVKNVETAEGLTNIEKQLVVHDKMFQWYKGSHKYTSEYRFKSKCIYMFQELEGVSVLLIDMYVHEFDEPIPPHLRTKVYPELLIAYFDFVKRCGFHTAHLWACPHLKGVDYILYCHPEAQKTPKSDRLRTLYVDMLVKAEEEGAVWQITNMYDNYWRNDNTPCALPYFEGDYWVGLVEDLIEKLVAEKNKKSVHKRGAKSQKRKS</sequence>
<protein>
    <submittedName>
        <fullName evidence="1">Uncharacterized protein</fullName>
    </submittedName>
</protein>